<dbReference type="InterPro" id="IPR010930">
    <property type="entry name" value="Flg_bb/hook_C_dom"/>
</dbReference>
<keyword evidence="3" id="KW-0969">Cilium</keyword>
<keyword evidence="3" id="KW-0966">Cell projection</keyword>
<keyword evidence="4" id="KW-1185">Reference proteome</keyword>
<gene>
    <name evidence="3" type="primary">flgC</name>
    <name evidence="3" type="ORF">Pfl04_26410</name>
</gene>
<sequence>MALPTFGTIGIAGTGLTVYRKWLDAVSDNITNMNNASPTSGQAFQARYVLAQAQTDGMTGQGAGVAVGGIALSGNPEGRLVYEPNNPLADKDGMVRYPDIDLGSQMAQMIMAQRGYQANLAVVERAKTSYEAALQLGRSA</sequence>
<reference evidence="3" key="1">
    <citation type="submission" date="2021-01" db="EMBL/GenBank/DDBJ databases">
        <title>Whole genome shotgun sequence of Planosporangium flavigriseum NBRC 105377.</title>
        <authorList>
            <person name="Komaki H."/>
            <person name="Tamura T."/>
        </authorList>
    </citation>
    <scope>NUCLEOTIDE SEQUENCE</scope>
    <source>
        <strain evidence="3">NBRC 105377</strain>
    </source>
</reference>
<name>A0A8J3PLV2_9ACTN</name>
<evidence type="ECO:0000259" key="2">
    <source>
        <dbReference type="Pfam" id="PF06429"/>
    </source>
</evidence>
<dbReference type="Pfam" id="PF06429">
    <property type="entry name" value="Flg_bbr_C"/>
    <property type="match status" value="1"/>
</dbReference>
<dbReference type="AlphaFoldDB" id="A0A8J3PLV2"/>
<organism evidence="3 4">
    <name type="scientific">Planosporangium flavigriseum</name>
    <dbReference type="NCBI Taxonomy" id="373681"/>
    <lineage>
        <taxon>Bacteria</taxon>
        <taxon>Bacillati</taxon>
        <taxon>Actinomycetota</taxon>
        <taxon>Actinomycetes</taxon>
        <taxon>Micromonosporales</taxon>
        <taxon>Micromonosporaceae</taxon>
        <taxon>Planosporangium</taxon>
    </lineage>
</organism>
<protein>
    <submittedName>
        <fullName evidence="3">Flagellar basal-body rod protein FlgC</fullName>
    </submittedName>
</protein>
<dbReference type="EMBL" id="BONU01000015">
    <property type="protein sequence ID" value="GIG74237.1"/>
    <property type="molecule type" value="Genomic_DNA"/>
</dbReference>
<keyword evidence="3" id="KW-0282">Flagellum</keyword>
<evidence type="ECO:0000313" key="3">
    <source>
        <dbReference type="EMBL" id="GIG74237.1"/>
    </source>
</evidence>
<dbReference type="Proteomes" id="UP000653674">
    <property type="component" value="Unassembled WGS sequence"/>
</dbReference>
<accession>A0A8J3PLV2</accession>
<evidence type="ECO:0000256" key="1">
    <source>
        <dbReference type="ARBA" id="ARBA00009677"/>
    </source>
</evidence>
<dbReference type="RefSeq" id="WP_168078500.1">
    <property type="nucleotide sequence ID" value="NZ_BAAAQJ010000004.1"/>
</dbReference>
<feature type="domain" description="Flagellar basal-body/hook protein C-terminal" evidence="2">
    <location>
        <begin position="92"/>
        <end position="136"/>
    </location>
</feature>
<evidence type="ECO:0000313" key="4">
    <source>
        <dbReference type="Proteomes" id="UP000653674"/>
    </source>
</evidence>
<comment type="caution">
    <text evidence="3">The sequence shown here is derived from an EMBL/GenBank/DDBJ whole genome shotgun (WGS) entry which is preliminary data.</text>
</comment>
<proteinExistence type="inferred from homology"/>
<comment type="similarity">
    <text evidence="1">Belongs to the flagella basal body rod proteins family.</text>
</comment>